<dbReference type="OMA" id="FATITYC"/>
<gene>
    <name evidence="7" type="ORF">THAPSDRAFT_11343</name>
</gene>
<sequence>MVHLLTEGLIVGSINIILMLAFEFGLSYTDVLRLRKRDANLYNAGMRATVFNSTVLGAITYFATITYCCVPGPLTVWQQVSSIFIFILVENVWYYVAHYLMHRPQLFWIHRFHHKFNTIVIPSSASAVSIPEFLLAYMAPIAIGSWVGGCDKASALTSAGIVAACNLIIHTPTLEEKMSCLPWIFVMPSDHVDHHQKLNCNYGAPVLHLDRIIAYLQDVSFDSVSLVYEMISGANKKLN</sequence>
<dbReference type="Pfam" id="PF04116">
    <property type="entry name" value="FA_hydroxylase"/>
    <property type="match status" value="1"/>
</dbReference>
<dbReference type="GO" id="GO:0005506">
    <property type="term" value="F:iron ion binding"/>
    <property type="evidence" value="ECO:0007669"/>
    <property type="project" value="InterPro"/>
</dbReference>
<keyword evidence="4 5" id="KW-0472">Membrane</keyword>
<dbReference type="PANTHER" id="PTHR11863">
    <property type="entry name" value="STEROL DESATURASE"/>
    <property type="match status" value="1"/>
</dbReference>
<dbReference type="InterPro" id="IPR006694">
    <property type="entry name" value="Fatty_acid_hydroxylase"/>
</dbReference>
<dbReference type="PaxDb" id="35128-Thaps11343"/>
<dbReference type="GeneID" id="7451832"/>
<dbReference type="InterPro" id="IPR050307">
    <property type="entry name" value="Sterol_Desaturase_Related"/>
</dbReference>
<dbReference type="EMBL" id="DS999421">
    <property type="protein sequence ID" value="EED86528.1"/>
    <property type="molecule type" value="Genomic_DNA"/>
</dbReference>
<evidence type="ECO:0000256" key="5">
    <source>
        <dbReference type="SAM" id="Phobius"/>
    </source>
</evidence>
<evidence type="ECO:0000256" key="4">
    <source>
        <dbReference type="ARBA" id="ARBA00023136"/>
    </source>
</evidence>
<evidence type="ECO:0000259" key="6">
    <source>
        <dbReference type="Pfam" id="PF04116"/>
    </source>
</evidence>
<keyword evidence="3 5" id="KW-1133">Transmembrane helix</keyword>
<feature type="transmembrane region" description="Helical" evidence="5">
    <location>
        <begin position="80"/>
        <end position="101"/>
    </location>
</feature>
<dbReference type="eggNOG" id="ENOG502S7C0">
    <property type="taxonomic scope" value="Eukaryota"/>
</dbReference>
<evidence type="ECO:0000256" key="2">
    <source>
        <dbReference type="ARBA" id="ARBA00022692"/>
    </source>
</evidence>
<dbReference type="GO" id="GO:0016020">
    <property type="term" value="C:membrane"/>
    <property type="evidence" value="ECO:0007669"/>
    <property type="project" value="UniProtKB-SubCell"/>
</dbReference>
<evidence type="ECO:0000313" key="7">
    <source>
        <dbReference type="EMBL" id="EED86528.1"/>
    </source>
</evidence>
<reference evidence="7 8" key="1">
    <citation type="journal article" date="2004" name="Science">
        <title>The genome of the diatom Thalassiosira pseudonana: ecology, evolution, and metabolism.</title>
        <authorList>
            <person name="Armbrust E.V."/>
            <person name="Berges J.A."/>
            <person name="Bowler C."/>
            <person name="Green B.R."/>
            <person name="Martinez D."/>
            <person name="Putnam N.H."/>
            <person name="Zhou S."/>
            <person name="Allen A.E."/>
            <person name="Apt K.E."/>
            <person name="Bechner M."/>
            <person name="Brzezinski M.A."/>
            <person name="Chaal B.K."/>
            <person name="Chiovitti A."/>
            <person name="Davis A.K."/>
            <person name="Demarest M.S."/>
            <person name="Detter J.C."/>
            <person name="Glavina T."/>
            <person name="Goodstein D."/>
            <person name="Hadi M.Z."/>
            <person name="Hellsten U."/>
            <person name="Hildebrand M."/>
            <person name="Jenkins B.D."/>
            <person name="Jurka J."/>
            <person name="Kapitonov V.V."/>
            <person name="Kroger N."/>
            <person name="Lau W.W."/>
            <person name="Lane T.W."/>
            <person name="Larimer F.W."/>
            <person name="Lippmeier J.C."/>
            <person name="Lucas S."/>
            <person name="Medina M."/>
            <person name="Montsant A."/>
            <person name="Obornik M."/>
            <person name="Parker M.S."/>
            <person name="Palenik B."/>
            <person name="Pazour G.J."/>
            <person name="Richardson P.M."/>
            <person name="Rynearson T.A."/>
            <person name="Saito M.A."/>
            <person name="Schwartz D.C."/>
            <person name="Thamatrakoln K."/>
            <person name="Valentin K."/>
            <person name="Vardi A."/>
            <person name="Wilkerson F.P."/>
            <person name="Rokhsar D.S."/>
        </authorList>
    </citation>
    <scope>NUCLEOTIDE SEQUENCE [LARGE SCALE GENOMIC DNA]</scope>
    <source>
        <strain evidence="7 8">CCMP1335</strain>
    </source>
</reference>
<name>B8LDR7_THAPS</name>
<reference evidence="7 8" key="2">
    <citation type="journal article" date="2008" name="Nature">
        <title>The Phaeodactylum genome reveals the evolutionary history of diatom genomes.</title>
        <authorList>
            <person name="Bowler C."/>
            <person name="Allen A.E."/>
            <person name="Badger J.H."/>
            <person name="Grimwood J."/>
            <person name="Jabbari K."/>
            <person name="Kuo A."/>
            <person name="Maheswari U."/>
            <person name="Martens C."/>
            <person name="Maumus F."/>
            <person name="Otillar R.P."/>
            <person name="Rayko E."/>
            <person name="Salamov A."/>
            <person name="Vandepoele K."/>
            <person name="Beszteri B."/>
            <person name="Gruber A."/>
            <person name="Heijde M."/>
            <person name="Katinka M."/>
            <person name="Mock T."/>
            <person name="Valentin K."/>
            <person name="Verret F."/>
            <person name="Berges J.A."/>
            <person name="Brownlee C."/>
            <person name="Cadoret J.P."/>
            <person name="Chiovitti A."/>
            <person name="Choi C.J."/>
            <person name="Coesel S."/>
            <person name="De Martino A."/>
            <person name="Detter J.C."/>
            <person name="Durkin C."/>
            <person name="Falciatore A."/>
            <person name="Fournet J."/>
            <person name="Haruta M."/>
            <person name="Huysman M.J."/>
            <person name="Jenkins B.D."/>
            <person name="Jiroutova K."/>
            <person name="Jorgensen R.E."/>
            <person name="Joubert Y."/>
            <person name="Kaplan A."/>
            <person name="Kroger N."/>
            <person name="Kroth P.G."/>
            <person name="La Roche J."/>
            <person name="Lindquist E."/>
            <person name="Lommer M."/>
            <person name="Martin-Jezequel V."/>
            <person name="Lopez P.J."/>
            <person name="Lucas S."/>
            <person name="Mangogna M."/>
            <person name="McGinnis K."/>
            <person name="Medlin L.K."/>
            <person name="Montsant A."/>
            <person name="Oudot-Le Secq M.P."/>
            <person name="Napoli C."/>
            <person name="Obornik M."/>
            <person name="Parker M.S."/>
            <person name="Petit J.L."/>
            <person name="Porcel B.M."/>
            <person name="Poulsen N."/>
            <person name="Robison M."/>
            <person name="Rychlewski L."/>
            <person name="Rynearson T.A."/>
            <person name="Schmutz J."/>
            <person name="Shapiro H."/>
            <person name="Siaut M."/>
            <person name="Stanley M."/>
            <person name="Sussman M.R."/>
            <person name="Taylor A.R."/>
            <person name="Vardi A."/>
            <person name="von Dassow P."/>
            <person name="Vyverman W."/>
            <person name="Willis A."/>
            <person name="Wyrwicz L.S."/>
            <person name="Rokhsar D.S."/>
            <person name="Weissenbach J."/>
            <person name="Armbrust E.V."/>
            <person name="Green B.R."/>
            <person name="Van de Peer Y."/>
            <person name="Grigoriev I.V."/>
        </authorList>
    </citation>
    <scope>NUCLEOTIDE SEQUENCE [LARGE SCALE GENOMIC DNA]</scope>
    <source>
        <strain evidence="7 8">CCMP1335</strain>
    </source>
</reference>
<feature type="transmembrane region" description="Helical" evidence="5">
    <location>
        <begin position="6"/>
        <end position="29"/>
    </location>
</feature>
<evidence type="ECO:0000256" key="1">
    <source>
        <dbReference type="ARBA" id="ARBA00004370"/>
    </source>
</evidence>
<accession>B8LDR7</accession>
<dbReference type="AlphaFoldDB" id="B8LDR7"/>
<dbReference type="RefSeq" id="XP_002297203.1">
    <property type="nucleotide sequence ID" value="XM_002297167.1"/>
</dbReference>
<evidence type="ECO:0000256" key="3">
    <source>
        <dbReference type="ARBA" id="ARBA00022989"/>
    </source>
</evidence>
<dbReference type="InParanoid" id="B8LDR7"/>
<keyword evidence="8" id="KW-1185">Reference proteome</keyword>
<dbReference type="Proteomes" id="UP000001449">
    <property type="component" value="Unassembled WGS sequence"/>
</dbReference>
<organism evidence="7 8">
    <name type="scientific">Thalassiosira pseudonana</name>
    <name type="common">Marine diatom</name>
    <name type="synonym">Cyclotella nana</name>
    <dbReference type="NCBI Taxonomy" id="35128"/>
    <lineage>
        <taxon>Eukaryota</taxon>
        <taxon>Sar</taxon>
        <taxon>Stramenopiles</taxon>
        <taxon>Ochrophyta</taxon>
        <taxon>Bacillariophyta</taxon>
        <taxon>Coscinodiscophyceae</taxon>
        <taxon>Thalassiosirophycidae</taxon>
        <taxon>Thalassiosirales</taxon>
        <taxon>Thalassiosiraceae</taxon>
        <taxon>Thalassiosira</taxon>
    </lineage>
</organism>
<protein>
    <recommendedName>
        <fullName evidence="6">Fatty acid hydroxylase domain-containing protein</fullName>
    </recommendedName>
</protein>
<comment type="subcellular location">
    <subcellularLocation>
        <location evidence="1">Membrane</location>
    </subcellularLocation>
</comment>
<dbReference type="HOGENOM" id="CLU_090836_0_0_1"/>
<proteinExistence type="predicted"/>
<feature type="transmembrane region" description="Helical" evidence="5">
    <location>
        <begin position="50"/>
        <end position="74"/>
    </location>
</feature>
<dbReference type="GO" id="GO:0016491">
    <property type="term" value="F:oxidoreductase activity"/>
    <property type="evidence" value="ECO:0007669"/>
    <property type="project" value="InterPro"/>
</dbReference>
<keyword evidence="2 5" id="KW-0812">Transmembrane</keyword>
<feature type="domain" description="Fatty acid hydroxylase" evidence="6">
    <location>
        <begin position="84"/>
        <end position="212"/>
    </location>
</feature>
<dbReference type="GO" id="GO:0008610">
    <property type="term" value="P:lipid biosynthetic process"/>
    <property type="evidence" value="ECO:0007669"/>
    <property type="project" value="InterPro"/>
</dbReference>
<dbReference type="KEGG" id="tps:THAPSDRAFT_11343"/>
<evidence type="ECO:0000313" key="8">
    <source>
        <dbReference type="Proteomes" id="UP000001449"/>
    </source>
</evidence>